<reference evidence="9 10" key="1">
    <citation type="submission" date="2013-03" db="EMBL/GenBank/DDBJ databases">
        <title>The Genome Sequence of Exophiala aquamarina CBS 119918.</title>
        <authorList>
            <consortium name="The Broad Institute Genomics Platform"/>
            <person name="Cuomo C."/>
            <person name="de Hoog S."/>
            <person name="Gorbushina A."/>
            <person name="Walker B."/>
            <person name="Young S.K."/>
            <person name="Zeng Q."/>
            <person name="Gargeya S."/>
            <person name="Fitzgerald M."/>
            <person name="Haas B."/>
            <person name="Abouelleil A."/>
            <person name="Allen A.W."/>
            <person name="Alvarado L."/>
            <person name="Arachchi H.M."/>
            <person name="Berlin A.M."/>
            <person name="Chapman S.B."/>
            <person name="Gainer-Dewar J."/>
            <person name="Goldberg J."/>
            <person name="Griggs A."/>
            <person name="Gujja S."/>
            <person name="Hansen M."/>
            <person name="Howarth C."/>
            <person name="Imamovic A."/>
            <person name="Ireland A."/>
            <person name="Larimer J."/>
            <person name="McCowan C."/>
            <person name="Murphy C."/>
            <person name="Pearson M."/>
            <person name="Poon T.W."/>
            <person name="Priest M."/>
            <person name="Roberts A."/>
            <person name="Saif S."/>
            <person name="Shea T."/>
            <person name="Sisk P."/>
            <person name="Sykes S."/>
            <person name="Wortman J."/>
            <person name="Nusbaum C."/>
            <person name="Birren B."/>
        </authorList>
    </citation>
    <scope>NUCLEOTIDE SEQUENCE [LARGE SCALE GENOMIC DNA]</scope>
    <source>
        <strain evidence="9 10">CBS 119918</strain>
    </source>
</reference>
<keyword evidence="6" id="KW-0808">Transferase</keyword>
<dbReference type="Proteomes" id="UP000027920">
    <property type="component" value="Unassembled WGS sequence"/>
</dbReference>
<evidence type="ECO:0000313" key="9">
    <source>
        <dbReference type="EMBL" id="KEF52750.1"/>
    </source>
</evidence>
<protein>
    <recommendedName>
        <fullName evidence="4">Threonylcarbamoyl-AMP synthase</fullName>
        <ecNumber evidence="3">2.7.7.87</ecNumber>
    </recommendedName>
</protein>
<comment type="caution">
    <text evidence="9">The sequence shown here is derived from an EMBL/GenBank/DDBJ whole genome shotgun (WGS) entry which is preliminary data.</text>
</comment>
<evidence type="ECO:0000256" key="7">
    <source>
        <dbReference type="ARBA" id="ARBA00048366"/>
    </source>
</evidence>
<evidence type="ECO:0000256" key="4">
    <source>
        <dbReference type="ARBA" id="ARBA00015492"/>
    </source>
</evidence>
<dbReference type="STRING" id="1182545.A0A072PB11"/>
<organism evidence="9 10">
    <name type="scientific">Exophiala aquamarina CBS 119918</name>
    <dbReference type="NCBI Taxonomy" id="1182545"/>
    <lineage>
        <taxon>Eukaryota</taxon>
        <taxon>Fungi</taxon>
        <taxon>Dikarya</taxon>
        <taxon>Ascomycota</taxon>
        <taxon>Pezizomycotina</taxon>
        <taxon>Eurotiomycetes</taxon>
        <taxon>Chaetothyriomycetidae</taxon>
        <taxon>Chaetothyriales</taxon>
        <taxon>Herpotrichiellaceae</taxon>
        <taxon>Exophiala</taxon>
    </lineage>
</organism>
<dbReference type="HOGENOM" id="CLU_1147819_0_0_1"/>
<evidence type="ECO:0000256" key="5">
    <source>
        <dbReference type="ARBA" id="ARBA00022490"/>
    </source>
</evidence>
<evidence type="ECO:0000256" key="1">
    <source>
        <dbReference type="ARBA" id="ARBA00004496"/>
    </source>
</evidence>
<dbReference type="VEuPathDB" id="FungiDB:A1O9_11167"/>
<dbReference type="RefSeq" id="XP_013255340.1">
    <property type="nucleotide sequence ID" value="XM_013399886.1"/>
</dbReference>
<keyword evidence="10" id="KW-1185">Reference proteome</keyword>
<dbReference type="Pfam" id="PF01300">
    <property type="entry name" value="Sua5_yciO_yrdC"/>
    <property type="match status" value="1"/>
</dbReference>
<dbReference type="GO" id="GO:0005737">
    <property type="term" value="C:cytoplasm"/>
    <property type="evidence" value="ECO:0007669"/>
    <property type="project" value="UniProtKB-SubCell"/>
</dbReference>
<dbReference type="PANTHER" id="PTHR17490:SF10">
    <property type="entry name" value="THREONYLCARBAMOYL-AMP SYNTHASE"/>
    <property type="match status" value="1"/>
</dbReference>
<dbReference type="EMBL" id="AMGV01000016">
    <property type="protein sequence ID" value="KEF52750.1"/>
    <property type="molecule type" value="Genomic_DNA"/>
</dbReference>
<dbReference type="GO" id="GO:0061710">
    <property type="term" value="F:L-threonylcarbamoyladenylate synthase"/>
    <property type="evidence" value="ECO:0007669"/>
    <property type="project" value="UniProtKB-EC"/>
</dbReference>
<dbReference type="InterPro" id="IPR017945">
    <property type="entry name" value="DHBP_synth_RibB-like_a/b_dom"/>
</dbReference>
<dbReference type="OrthoDB" id="4664297at2759"/>
<evidence type="ECO:0000256" key="2">
    <source>
        <dbReference type="ARBA" id="ARBA00007663"/>
    </source>
</evidence>
<accession>A0A072PB11</accession>
<dbReference type="GO" id="GO:0006450">
    <property type="term" value="P:regulation of translational fidelity"/>
    <property type="evidence" value="ECO:0007669"/>
    <property type="project" value="TreeGrafter"/>
</dbReference>
<proteinExistence type="inferred from homology"/>
<evidence type="ECO:0000256" key="3">
    <source>
        <dbReference type="ARBA" id="ARBA00012584"/>
    </source>
</evidence>
<comment type="subcellular location">
    <subcellularLocation>
        <location evidence="1">Cytoplasm</location>
    </subcellularLocation>
</comment>
<dbReference type="SUPFAM" id="SSF55821">
    <property type="entry name" value="YrdC/RibB"/>
    <property type="match status" value="1"/>
</dbReference>
<keyword evidence="5" id="KW-0963">Cytoplasm</keyword>
<comment type="catalytic activity">
    <reaction evidence="7">
        <text>L-threonine + hydrogencarbonate + ATP = L-threonylcarbamoyladenylate + diphosphate + H2O</text>
        <dbReference type="Rhea" id="RHEA:36407"/>
        <dbReference type="ChEBI" id="CHEBI:15377"/>
        <dbReference type="ChEBI" id="CHEBI:17544"/>
        <dbReference type="ChEBI" id="CHEBI:30616"/>
        <dbReference type="ChEBI" id="CHEBI:33019"/>
        <dbReference type="ChEBI" id="CHEBI:57926"/>
        <dbReference type="ChEBI" id="CHEBI:73682"/>
        <dbReference type="EC" id="2.7.7.87"/>
    </reaction>
</comment>
<dbReference type="EC" id="2.7.7.87" evidence="3"/>
<dbReference type="InterPro" id="IPR050156">
    <property type="entry name" value="TC-AMP_synthase_SUA5"/>
</dbReference>
<dbReference type="InterPro" id="IPR006070">
    <property type="entry name" value="Sua5-like_dom"/>
</dbReference>
<dbReference type="PROSITE" id="PS51163">
    <property type="entry name" value="YRDC"/>
    <property type="match status" value="1"/>
</dbReference>
<dbReference type="GeneID" id="25286067"/>
<feature type="domain" description="YrdC-like" evidence="8">
    <location>
        <begin position="7"/>
        <end position="207"/>
    </location>
</feature>
<evidence type="ECO:0000259" key="8">
    <source>
        <dbReference type="PROSITE" id="PS51163"/>
    </source>
</evidence>
<dbReference type="GO" id="GO:0003725">
    <property type="term" value="F:double-stranded RNA binding"/>
    <property type="evidence" value="ECO:0007669"/>
    <property type="project" value="InterPro"/>
</dbReference>
<dbReference type="GO" id="GO:0000049">
    <property type="term" value="F:tRNA binding"/>
    <property type="evidence" value="ECO:0007669"/>
    <property type="project" value="TreeGrafter"/>
</dbReference>
<sequence length="253" mass="27338">MGAPDIKADAKRAFEILKTGGIVIVPAKMGYAIASSSTSAMEKVFTTKRRGAHKRHAMGGSYALHKELHVMEPEHAEIVRCLVQDFDLPLAVIAKYNPDHPIMKNIDKSTLDALTVDGTLALLINAGALQDELTSLLMEAGLPLIGSSANLSGTGTKYVAEDINQEILDIADLVIDYGLVKYGFHGRSSTMIDFSGPKPDIVRIGVCYDVIKDHLQRFWGIEAPADPGRSSLPSGHLKVLPPLESLERLVAAR</sequence>
<evidence type="ECO:0000256" key="6">
    <source>
        <dbReference type="ARBA" id="ARBA00022679"/>
    </source>
</evidence>
<dbReference type="PANTHER" id="PTHR17490">
    <property type="entry name" value="SUA5"/>
    <property type="match status" value="1"/>
</dbReference>
<comment type="similarity">
    <text evidence="2">Belongs to the SUA5 family.</text>
</comment>
<dbReference type="Gene3D" id="3.90.870.10">
    <property type="entry name" value="DHBP synthase"/>
    <property type="match status" value="1"/>
</dbReference>
<name>A0A072PB11_9EURO</name>
<gene>
    <name evidence="9" type="ORF">A1O9_11167</name>
</gene>
<evidence type="ECO:0000313" key="10">
    <source>
        <dbReference type="Proteomes" id="UP000027920"/>
    </source>
</evidence>
<dbReference type="AlphaFoldDB" id="A0A072PB11"/>